<proteinExistence type="predicted"/>
<protein>
    <submittedName>
        <fullName evidence="2">Baseplate assembly protein</fullName>
    </submittedName>
</protein>
<evidence type="ECO:0000313" key="3">
    <source>
        <dbReference type="Proteomes" id="UP001432075"/>
    </source>
</evidence>
<accession>A0ABZ1RDV0</accession>
<feature type="region of interest" description="Disordered" evidence="1">
    <location>
        <begin position="651"/>
        <end position="671"/>
    </location>
</feature>
<sequence length="696" mass="75211">MTPRSRRGRVLPPDLDDRTWQDLAAEMRALRTTYAPQWTDDQPSDIGITLIELFAWLGEGMIYRLNQVPEKNYLAFLRLMGITRDPATPASTHLAFTTKAESVLVPAGTQAHTLPVEGEVPIVFETDEDVTVLPFGLTTALLLTPDPGDDSVFLYQDVSAEVVGGGTWRDPVSVQPGLTAHLCLGFEDARASEVVLRPRLLRPVPDAPVGTVSWARSGGGEQPPDWTVIKTSGTTKDLHDRPVHLTMTQAWESQNPNEEWGNSSPAPGSPVFDAGRFWIDLLISNPGPGPLEVGLGQVLFNAAPAHTALSLRAPETLGESSGEPFQVFALRNRPLYRRPDPKAPYADLEVQVGQGTPPEWETWRQVPELLPGPGKAYRLDPVTGEVGFGSHDERDSAGHGSIPPAGALIRARSYRYVASGAAGNVSRGQIVVMGTRPDGTVPTGVSRVSNTAAVTDGCDEEPTEDTLRRAPEQLRIRDRAVTADDYAYLAREATSDVRISRCLAPHPQNGAPWTFGGIDRAPGNVTVIVVPDQGALVAQPEPPPELIDAVRAYLDERRDLTVRLFVHGPRYLPVVATVNVVVWREAELAGVDLAQVKADVERKTAEFLHPTRGGPAGQGWEVGQQVLGSDLFRAVMPPEDVGYIEHLSVRPGQPDYPGGRPPFPTPKPGAGASVQVADYELVCAGKPEVSVRNSSQ</sequence>
<dbReference type="NCBIfam" id="TIGR02243">
    <property type="entry name" value="putative baseplate assembly protein"/>
    <property type="match status" value="1"/>
</dbReference>
<dbReference type="Proteomes" id="UP001432075">
    <property type="component" value="Chromosome"/>
</dbReference>
<keyword evidence="3" id="KW-1185">Reference proteome</keyword>
<dbReference type="RefSeq" id="WP_328775205.1">
    <property type="nucleotide sequence ID" value="NZ_CP108057.1"/>
</dbReference>
<evidence type="ECO:0000256" key="1">
    <source>
        <dbReference type="SAM" id="MobiDB-lite"/>
    </source>
</evidence>
<reference evidence="2" key="1">
    <citation type="submission" date="2022-10" db="EMBL/GenBank/DDBJ databases">
        <title>The complete genomes of actinobacterial strains from the NBC collection.</title>
        <authorList>
            <person name="Joergensen T.S."/>
            <person name="Alvarez Arevalo M."/>
            <person name="Sterndorff E.B."/>
            <person name="Faurdal D."/>
            <person name="Vuksanovic O."/>
            <person name="Mourched A.-S."/>
            <person name="Charusanti P."/>
            <person name="Shaw S."/>
            <person name="Blin K."/>
            <person name="Weber T."/>
        </authorList>
    </citation>
    <scope>NUCLEOTIDE SEQUENCE</scope>
    <source>
        <strain evidence="2">NBC_00283</strain>
    </source>
</reference>
<dbReference type="InterPro" id="IPR011749">
    <property type="entry name" value="CHP02243"/>
</dbReference>
<dbReference type="EMBL" id="CP108057">
    <property type="protein sequence ID" value="WUO44965.1"/>
    <property type="molecule type" value="Genomic_DNA"/>
</dbReference>
<gene>
    <name evidence="2" type="ORF">OHU17_03580</name>
</gene>
<name>A0ABZ1RDV0_9ACTN</name>
<evidence type="ECO:0000313" key="2">
    <source>
        <dbReference type="EMBL" id="WUO44965.1"/>
    </source>
</evidence>
<organism evidence="2 3">
    <name type="scientific">Streptomyces goshikiensis</name>
    <dbReference type="NCBI Taxonomy" id="1942"/>
    <lineage>
        <taxon>Bacteria</taxon>
        <taxon>Bacillati</taxon>
        <taxon>Actinomycetota</taxon>
        <taxon>Actinomycetes</taxon>
        <taxon>Kitasatosporales</taxon>
        <taxon>Streptomycetaceae</taxon>
        <taxon>Streptomyces</taxon>
    </lineage>
</organism>